<dbReference type="InterPro" id="IPR018934">
    <property type="entry name" value="RIO_dom"/>
</dbReference>
<dbReference type="GO" id="GO:0030490">
    <property type="term" value="P:maturation of SSU-rRNA"/>
    <property type="evidence" value="ECO:0007669"/>
    <property type="project" value="TreeGrafter"/>
</dbReference>
<name>D7E6Y6_METEZ</name>
<dbReference type="EC" id="2.7.11.1" evidence="3"/>
<dbReference type="GO" id="GO:0005524">
    <property type="term" value="F:ATP binding"/>
    <property type="evidence" value="ECO:0007669"/>
    <property type="project" value="UniProtKB-KW"/>
</dbReference>
<dbReference type="OrthoDB" id="50101at2157"/>
<comment type="catalytic activity">
    <reaction evidence="11">
        <text>L-threonyl-[protein] + ATP = O-phospho-L-threonyl-[protein] + ADP + H(+)</text>
        <dbReference type="Rhea" id="RHEA:46608"/>
        <dbReference type="Rhea" id="RHEA-COMP:11060"/>
        <dbReference type="Rhea" id="RHEA-COMP:11605"/>
        <dbReference type="ChEBI" id="CHEBI:15378"/>
        <dbReference type="ChEBI" id="CHEBI:30013"/>
        <dbReference type="ChEBI" id="CHEBI:30616"/>
        <dbReference type="ChEBI" id="CHEBI:61977"/>
        <dbReference type="ChEBI" id="CHEBI:456216"/>
        <dbReference type="EC" id="2.7.11.1"/>
    </reaction>
</comment>
<protein>
    <recommendedName>
        <fullName evidence="3">non-specific serine/threonine protein kinase</fullName>
        <ecNumber evidence="3">2.7.11.1</ecNumber>
    </recommendedName>
</protein>
<dbReference type="PANTHER" id="PTHR45852:SF1">
    <property type="entry name" value="SERINE_THREONINE-PROTEIN KINASE RIO2"/>
    <property type="match status" value="1"/>
</dbReference>
<reference evidence="14 15" key="1">
    <citation type="submission" date="2010-06" db="EMBL/GenBank/DDBJ databases">
        <title>Complete sequence chromosome of Methanohalobium evestigatum Z-7303.</title>
        <authorList>
            <consortium name="US DOE Joint Genome Institute"/>
            <person name="Lucas S."/>
            <person name="Copeland A."/>
            <person name="Lapidus A."/>
            <person name="Cheng J.-F."/>
            <person name="Bruce D."/>
            <person name="Goodwin L."/>
            <person name="Pitluck S."/>
            <person name="Saunders E."/>
            <person name="Detter J.C."/>
            <person name="Han C."/>
            <person name="Tapia R."/>
            <person name="Land M."/>
            <person name="Hauser L."/>
            <person name="Kyrpides N."/>
            <person name="Mikhailova N."/>
            <person name="Sieprawska-Lupa M."/>
            <person name="Whitman W.B."/>
            <person name="Anderson I."/>
            <person name="Woyke T."/>
        </authorList>
    </citation>
    <scope>NUCLEOTIDE SEQUENCE [LARGE SCALE GENOMIC DNA]</scope>
    <source>
        <strain evidence="15">ATCC BAA-1072 / DSM 3721 / NBRC 107634 / OCM 161 / Z-7303</strain>
    </source>
</reference>
<dbReference type="SUPFAM" id="SSF46785">
    <property type="entry name" value="Winged helix' DNA-binding domain"/>
    <property type="match status" value="1"/>
</dbReference>
<dbReference type="InterPro" id="IPR036390">
    <property type="entry name" value="WH_DNA-bd_sf"/>
</dbReference>
<dbReference type="Proteomes" id="UP000000391">
    <property type="component" value="Chromosome"/>
</dbReference>
<evidence type="ECO:0000256" key="12">
    <source>
        <dbReference type="ARBA" id="ARBA00048679"/>
    </source>
</evidence>
<dbReference type="CDD" id="cd05144">
    <property type="entry name" value="RIO2_C"/>
    <property type="match status" value="1"/>
</dbReference>
<dbReference type="GeneID" id="43316958"/>
<dbReference type="InterPro" id="IPR036388">
    <property type="entry name" value="WH-like_DNA-bd_sf"/>
</dbReference>
<keyword evidence="10" id="KW-0460">Magnesium</keyword>
<evidence type="ECO:0000256" key="6">
    <source>
        <dbReference type="ARBA" id="ARBA00022723"/>
    </source>
</evidence>
<dbReference type="InterPro" id="IPR011009">
    <property type="entry name" value="Kinase-like_dom_sf"/>
</dbReference>
<keyword evidence="8 14" id="KW-0418">Kinase</keyword>
<sequence>MIYDVMKFFKNLDNKDIRILTGIEVGMKHYKWVPLEEIVKYTKIPSDELFYRLDNLVKEDVVIGTRTPYEGYHIYFNGYDTLALNALVKRGSISAIGDEIGYGKESVVHEGIKEPELAIEEPISVVIKFHREGISSFKSVKRIRDHLVDREHYSWVYASRLSARREYEVLTNLYPDVSVPEPVDQNRNAVVMHFAKGSELTKTKLLEPDWFFNEIIQQIKNSYSLGIIHADLSEYNIFVHPEGVEIIDWPQYITPEHPHAAELLKRDVSNVLTYFNRKYKVNRDLYNIIEYIKNG</sequence>
<gene>
    <name evidence="14" type="ordered locus">Metev_0708</name>
</gene>
<dbReference type="GO" id="GO:0005829">
    <property type="term" value="C:cytosol"/>
    <property type="evidence" value="ECO:0007669"/>
    <property type="project" value="TreeGrafter"/>
</dbReference>
<evidence type="ECO:0000313" key="15">
    <source>
        <dbReference type="Proteomes" id="UP000000391"/>
    </source>
</evidence>
<keyword evidence="4 14" id="KW-0723">Serine/threonine-protein kinase</keyword>
<dbReference type="GO" id="GO:0004674">
    <property type="term" value="F:protein serine/threonine kinase activity"/>
    <property type="evidence" value="ECO:0007669"/>
    <property type="project" value="UniProtKB-KW"/>
</dbReference>
<dbReference type="Gene3D" id="1.10.510.10">
    <property type="entry name" value="Transferase(Phosphotransferase) domain 1"/>
    <property type="match status" value="1"/>
</dbReference>
<dbReference type="GO" id="GO:0106310">
    <property type="term" value="F:protein serine kinase activity"/>
    <property type="evidence" value="ECO:0007669"/>
    <property type="project" value="RHEA"/>
</dbReference>
<evidence type="ECO:0000256" key="9">
    <source>
        <dbReference type="ARBA" id="ARBA00022840"/>
    </source>
</evidence>
<dbReference type="SMART" id="SM00090">
    <property type="entry name" value="RIO"/>
    <property type="match status" value="1"/>
</dbReference>
<dbReference type="InterPro" id="IPR030484">
    <property type="entry name" value="Rio2"/>
</dbReference>
<dbReference type="Pfam" id="PF01163">
    <property type="entry name" value="RIO1"/>
    <property type="match status" value="1"/>
</dbReference>
<organism evidence="14 15">
    <name type="scientific">Methanohalobium evestigatum (strain ATCC BAA-1072 / DSM 3721 / NBRC 107634 / OCM 161 / Z-7303)</name>
    <dbReference type="NCBI Taxonomy" id="644295"/>
    <lineage>
        <taxon>Archaea</taxon>
        <taxon>Methanobacteriati</taxon>
        <taxon>Methanobacteriota</taxon>
        <taxon>Stenosarchaea group</taxon>
        <taxon>Methanomicrobia</taxon>
        <taxon>Methanosarcinales</taxon>
        <taxon>Methanosarcinaceae</taxon>
        <taxon>Methanohalobium</taxon>
    </lineage>
</organism>
<evidence type="ECO:0000313" key="14">
    <source>
        <dbReference type="EMBL" id="ADI73610.1"/>
    </source>
</evidence>
<dbReference type="HOGENOM" id="CLU_018693_1_0_2"/>
<evidence type="ECO:0000256" key="4">
    <source>
        <dbReference type="ARBA" id="ARBA00022527"/>
    </source>
</evidence>
<dbReference type="InterPro" id="IPR015285">
    <property type="entry name" value="RIO2_wHTH_N"/>
</dbReference>
<dbReference type="EMBL" id="CP002069">
    <property type="protein sequence ID" value="ADI73610.1"/>
    <property type="molecule type" value="Genomic_DNA"/>
</dbReference>
<evidence type="ECO:0000256" key="5">
    <source>
        <dbReference type="ARBA" id="ARBA00022679"/>
    </source>
</evidence>
<dbReference type="RefSeq" id="WP_013194178.1">
    <property type="nucleotide sequence ID" value="NC_014253.1"/>
</dbReference>
<dbReference type="FunFam" id="1.10.10.10:FF:000647">
    <property type="entry name" value="Serine/threonine protein kinase"/>
    <property type="match status" value="1"/>
</dbReference>
<keyword evidence="7" id="KW-0547">Nucleotide-binding</keyword>
<evidence type="ECO:0000256" key="10">
    <source>
        <dbReference type="ARBA" id="ARBA00022842"/>
    </source>
</evidence>
<keyword evidence="6" id="KW-0479">Metal-binding</keyword>
<evidence type="ECO:0000256" key="11">
    <source>
        <dbReference type="ARBA" id="ARBA00047899"/>
    </source>
</evidence>
<comment type="similarity">
    <text evidence="2">Belongs to the protein kinase superfamily. RIO-type Ser/Thr kinase family.</text>
</comment>
<dbReference type="SUPFAM" id="SSF56112">
    <property type="entry name" value="Protein kinase-like (PK-like)"/>
    <property type="match status" value="1"/>
</dbReference>
<proteinExistence type="inferred from homology"/>
<dbReference type="Pfam" id="PF09202">
    <property type="entry name" value="Rio2_N"/>
    <property type="match status" value="1"/>
</dbReference>
<keyword evidence="5 14" id="KW-0808">Transferase</keyword>
<evidence type="ECO:0000256" key="2">
    <source>
        <dbReference type="ARBA" id="ARBA00009196"/>
    </source>
</evidence>
<evidence type="ECO:0000256" key="3">
    <source>
        <dbReference type="ARBA" id="ARBA00012513"/>
    </source>
</evidence>
<dbReference type="Gene3D" id="3.30.200.20">
    <property type="entry name" value="Phosphorylase Kinase, domain 1"/>
    <property type="match status" value="1"/>
</dbReference>
<feature type="domain" description="RIO kinase" evidence="13">
    <location>
        <begin position="65"/>
        <end position="294"/>
    </location>
</feature>
<dbReference type="STRING" id="644295.Metev_0708"/>
<dbReference type="InterPro" id="IPR000687">
    <property type="entry name" value="RIO_kinase"/>
</dbReference>
<dbReference type="KEGG" id="mev:Metev_0708"/>
<dbReference type="GO" id="GO:0046872">
    <property type="term" value="F:metal ion binding"/>
    <property type="evidence" value="ECO:0007669"/>
    <property type="project" value="UniProtKB-KW"/>
</dbReference>
<evidence type="ECO:0000256" key="8">
    <source>
        <dbReference type="ARBA" id="ARBA00022777"/>
    </source>
</evidence>
<evidence type="ECO:0000259" key="13">
    <source>
        <dbReference type="SMART" id="SM00090"/>
    </source>
</evidence>
<dbReference type="GO" id="GO:0030688">
    <property type="term" value="C:preribosome, small subunit precursor"/>
    <property type="evidence" value="ECO:0007669"/>
    <property type="project" value="TreeGrafter"/>
</dbReference>
<dbReference type="AlphaFoldDB" id="D7E6Y6"/>
<dbReference type="PANTHER" id="PTHR45852">
    <property type="entry name" value="SER/THR-PROTEIN KINASE RIO2"/>
    <property type="match status" value="1"/>
</dbReference>
<evidence type="ECO:0000256" key="7">
    <source>
        <dbReference type="ARBA" id="ARBA00022741"/>
    </source>
</evidence>
<comment type="cofactor">
    <cofactor evidence="1">
        <name>Mg(2+)</name>
        <dbReference type="ChEBI" id="CHEBI:18420"/>
    </cofactor>
</comment>
<keyword evidence="9" id="KW-0067">ATP-binding</keyword>
<comment type="catalytic activity">
    <reaction evidence="12">
        <text>L-seryl-[protein] + ATP = O-phospho-L-seryl-[protein] + ADP + H(+)</text>
        <dbReference type="Rhea" id="RHEA:17989"/>
        <dbReference type="Rhea" id="RHEA-COMP:9863"/>
        <dbReference type="Rhea" id="RHEA-COMP:11604"/>
        <dbReference type="ChEBI" id="CHEBI:15378"/>
        <dbReference type="ChEBI" id="CHEBI:29999"/>
        <dbReference type="ChEBI" id="CHEBI:30616"/>
        <dbReference type="ChEBI" id="CHEBI:83421"/>
        <dbReference type="ChEBI" id="CHEBI:456216"/>
        <dbReference type="EC" id="2.7.11.1"/>
    </reaction>
</comment>
<dbReference type="FunFam" id="3.30.200.20:FF:000052">
    <property type="entry name" value="Serine/threonine-protein kinase RIO2"/>
    <property type="match status" value="1"/>
</dbReference>
<dbReference type="Gene3D" id="1.10.10.10">
    <property type="entry name" value="Winged helix-like DNA-binding domain superfamily/Winged helix DNA-binding domain"/>
    <property type="match status" value="1"/>
</dbReference>
<evidence type="ECO:0000256" key="1">
    <source>
        <dbReference type="ARBA" id="ARBA00001946"/>
    </source>
</evidence>
<accession>D7E6Y6</accession>
<keyword evidence="15" id="KW-1185">Reference proteome</keyword>